<dbReference type="CDD" id="cd10917">
    <property type="entry name" value="CE4_NodB_like_6s_7s"/>
    <property type="match status" value="1"/>
</dbReference>
<dbReference type="EMBL" id="FQZD01000004">
    <property type="protein sequence ID" value="SHI42606.1"/>
    <property type="molecule type" value="Genomic_DNA"/>
</dbReference>
<accession>A0A1M6B1M2</accession>
<dbReference type="Proteomes" id="UP000322917">
    <property type="component" value="Unassembled WGS sequence"/>
</dbReference>
<dbReference type="Pfam" id="PF01522">
    <property type="entry name" value="Polysacc_deac_1"/>
    <property type="match status" value="1"/>
</dbReference>
<dbReference type="GO" id="GO:0016810">
    <property type="term" value="F:hydrolase activity, acting on carbon-nitrogen (but not peptide) bonds"/>
    <property type="evidence" value="ECO:0007669"/>
    <property type="project" value="InterPro"/>
</dbReference>
<evidence type="ECO:0000259" key="1">
    <source>
        <dbReference type="PROSITE" id="PS51677"/>
    </source>
</evidence>
<evidence type="ECO:0000313" key="2">
    <source>
        <dbReference type="EMBL" id="SHI42606.1"/>
    </source>
</evidence>
<name>A0A1M6B1M2_9FIRM</name>
<dbReference type="InterPro" id="IPR011330">
    <property type="entry name" value="Glyco_hydro/deAcase_b/a-brl"/>
</dbReference>
<feature type="domain" description="NodB homology" evidence="1">
    <location>
        <begin position="39"/>
        <end position="217"/>
    </location>
</feature>
<dbReference type="RefSeq" id="WP_223191557.1">
    <property type="nucleotide sequence ID" value="NZ_FQZD01000004.1"/>
</dbReference>
<reference evidence="2 3" key="1">
    <citation type="submission" date="2016-11" db="EMBL/GenBank/DDBJ databases">
        <authorList>
            <person name="Varghese N."/>
            <person name="Submissions S."/>
        </authorList>
    </citation>
    <scope>NUCLEOTIDE SEQUENCE [LARGE SCALE GENOMIC DNA]</scope>
    <source>
        <strain evidence="2 3">DSM 15287</strain>
    </source>
</reference>
<keyword evidence="3" id="KW-1185">Reference proteome</keyword>
<dbReference type="InterPro" id="IPR050248">
    <property type="entry name" value="Polysacc_deacetylase_ArnD"/>
</dbReference>
<dbReference type="PANTHER" id="PTHR10587">
    <property type="entry name" value="GLYCOSYL TRANSFERASE-RELATED"/>
    <property type="match status" value="1"/>
</dbReference>
<sequence>MKRFHIMLYATFLLTVISGLTTNHLSNNQTISGVSTTDKVVALTIDDGPHYKVTPKILTILKEKHVRATFFVLGENVEHCPKIFAQEVADGHEIGTHTYSHKTLSKLSPQKLSEEFDKAEKAIRTTAPKPTLFRPPGGFYNSQVLALAHQKGYQVVLWSVDPQDWNRPPTQEVIDKVLKEVKPGSIILLHDGQYPLPTPQALGVIIDRLRERGYEFVTVSELLQHKEMIPIFNMERKWLSIF</sequence>
<dbReference type="PROSITE" id="PS51677">
    <property type="entry name" value="NODB"/>
    <property type="match status" value="1"/>
</dbReference>
<dbReference type="GO" id="GO:0005975">
    <property type="term" value="P:carbohydrate metabolic process"/>
    <property type="evidence" value="ECO:0007669"/>
    <property type="project" value="InterPro"/>
</dbReference>
<dbReference type="Gene3D" id="3.20.20.370">
    <property type="entry name" value="Glycoside hydrolase/deacetylase"/>
    <property type="match status" value="1"/>
</dbReference>
<proteinExistence type="predicted"/>
<dbReference type="SUPFAM" id="SSF88713">
    <property type="entry name" value="Glycoside hydrolase/deacetylase"/>
    <property type="match status" value="1"/>
</dbReference>
<protein>
    <submittedName>
        <fullName evidence="2">Polysaccharide deacetylase family sporulation protein PdaB</fullName>
    </submittedName>
</protein>
<gene>
    <name evidence="2" type="ORF">SAMN02745170_00364</name>
</gene>
<dbReference type="InterPro" id="IPR002509">
    <property type="entry name" value="NODB_dom"/>
</dbReference>
<evidence type="ECO:0000313" key="3">
    <source>
        <dbReference type="Proteomes" id="UP000322917"/>
    </source>
</evidence>
<dbReference type="AlphaFoldDB" id="A0A1M6B1M2"/>
<organism evidence="2 3">
    <name type="scientific">Propionispora hippei DSM 15287</name>
    <dbReference type="NCBI Taxonomy" id="1123003"/>
    <lineage>
        <taxon>Bacteria</taxon>
        <taxon>Bacillati</taxon>
        <taxon>Bacillota</taxon>
        <taxon>Negativicutes</taxon>
        <taxon>Selenomonadales</taxon>
        <taxon>Sporomusaceae</taxon>
        <taxon>Propionispora</taxon>
    </lineage>
</organism>